<comment type="subcellular location">
    <subcellularLocation>
        <location evidence="2">Nucleus</location>
    </subcellularLocation>
</comment>
<keyword evidence="4" id="KW-0677">Repeat</keyword>
<reference evidence="14 15" key="1">
    <citation type="submission" date="2020-08" db="EMBL/GenBank/DDBJ databases">
        <authorList>
            <person name="Hejnol A."/>
        </authorList>
    </citation>
    <scope>NUCLEOTIDE SEQUENCE [LARGE SCALE GENOMIC DNA]</scope>
</reference>
<dbReference type="PROSITE" id="PS00028">
    <property type="entry name" value="ZINC_FINGER_C2H2_1"/>
    <property type="match status" value="6"/>
</dbReference>
<dbReference type="PANTHER" id="PTHR14003:SF23">
    <property type="entry name" value="ZINC FINGER PROTEIN 143"/>
    <property type="match status" value="1"/>
</dbReference>
<evidence type="ECO:0000256" key="1">
    <source>
        <dbReference type="ARBA" id="ARBA00003767"/>
    </source>
</evidence>
<dbReference type="GO" id="GO:0000978">
    <property type="term" value="F:RNA polymerase II cis-regulatory region sequence-specific DNA binding"/>
    <property type="evidence" value="ECO:0007669"/>
    <property type="project" value="TreeGrafter"/>
</dbReference>
<dbReference type="InterPro" id="IPR036236">
    <property type="entry name" value="Znf_C2H2_sf"/>
</dbReference>
<evidence type="ECO:0000313" key="15">
    <source>
        <dbReference type="Proteomes" id="UP000549394"/>
    </source>
</evidence>
<evidence type="ECO:0000256" key="11">
    <source>
        <dbReference type="PROSITE-ProRule" id="PRU00042"/>
    </source>
</evidence>
<evidence type="ECO:0000259" key="13">
    <source>
        <dbReference type="PROSITE" id="PS50157"/>
    </source>
</evidence>
<feature type="domain" description="C2H2-type" evidence="13">
    <location>
        <begin position="207"/>
        <end position="234"/>
    </location>
</feature>
<keyword evidence="5 11" id="KW-0863">Zinc-finger</keyword>
<feature type="compositionally biased region" description="Low complexity" evidence="12">
    <location>
        <begin position="388"/>
        <end position="398"/>
    </location>
</feature>
<evidence type="ECO:0000256" key="10">
    <source>
        <dbReference type="ARBA" id="ARBA00023242"/>
    </source>
</evidence>
<evidence type="ECO:0000313" key="14">
    <source>
        <dbReference type="EMBL" id="CAD5126293.1"/>
    </source>
</evidence>
<dbReference type="GO" id="GO:0000785">
    <property type="term" value="C:chromatin"/>
    <property type="evidence" value="ECO:0007669"/>
    <property type="project" value="TreeGrafter"/>
</dbReference>
<keyword evidence="15" id="KW-1185">Reference proteome</keyword>
<feature type="region of interest" description="Disordered" evidence="12">
    <location>
        <begin position="388"/>
        <end position="407"/>
    </location>
</feature>
<dbReference type="AlphaFoldDB" id="A0A7I8WDN1"/>
<evidence type="ECO:0000256" key="6">
    <source>
        <dbReference type="ARBA" id="ARBA00022833"/>
    </source>
</evidence>
<dbReference type="OrthoDB" id="654211at2759"/>
<keyword evidence="9" id="KW-0804">Transcription</keyword>
<evidence type="ECO:0000256" key="2">
    <source>
        <dbReference type="ARBA" id="ARBA00004123"/>
    </source>
</evidence>
<dbReference type="InterPro" id="IPR013087">
    <property type="entry name" value="Znf_C2H2_type"/>
</dbReference>
<keyword evidence="10" id="KW-0539">Nucleus</keyword>
<dbReference type="PANTHER" id="PTHR14003">
    <property type="entry name" value="TRANSCRIPTIONAL REPRESSOR PROTEIN YY"/>
    <property type="match status" value="1"/>
</dbReference>
<feature type="domain" description="C2H2-type" evidence="13">
    <location>
        <begin position="121"/>
        <end position="148"/>
    </location>
</feature>
<protein>
    <submittedName>
        <fullName evidence="14">DgyrCDS14448</fullName>
    </submittedName>
</protein>
<name>A0A7I8WDN1_9ANNE</name>
<feature type="domain" description="C2H2-type" evidence="13">
    <location>
        <begin position="91"/>
        <end position="119"/>
    </location>
</feature>
<dbReference type="FunFam" id="3.30.160.60:FF:000496">
    <property type="entry name" value="Zinc finger with KRAB and SCAN domains 1"/>
    <property type="match status" value="1"/>
</dbReference>
<evidence type="ECO:0000256" key="7">
    <source>
        <dbReference type="ARBA" id="ARBA00023015"/>
    </source>
</evidence>
<feature type="domain" description="C2H2-type" evidence="13">
    <location>
        <begin position="238"/>
        <end position="265"/>
    </location>
</feature>
<dbReference type="EMBL" id="CAJFCJ010000039">
    <property type="protein sequence ID" value="CAD5126293.1"/>
    <property type="molecule type" value="Genomic_DNA"/>
</dbReference>
<feature type="compositionally biased region" description="Low complexity" evidence="12">
    <location>
        <begin position="345"/>
        <end position="360"/>
    </location>
</feature>
<dbReference type="Gene3D" id="3.30.160.60">
    <property type="entry name" value="Classic Zinc Finger"/>
    <property type="match status" value="4"/>
</dbReference>
<dbReference type="GO" id="GO:0008270">
    <property type="term" value="F:zinc ion binding"/>
    <property type="evidence" value="ECO:0007669"/>
    <property type="project" value="UniProtKB-KW"/>
</dbReference>
<evidence type="ECO:0000256" key="12">
    <source>
        <dbReference type="SAM" id="MobiDB-lite"/>
    </source>
</evidence>
<sequence>MTERGGELGTYHPLWTSDGAIAQVNDANICNPVATMGGGQATNSHYPPPKVSALFDSTCPPCPPPPHPSVMSQPGLVVPQPLKPSRSAKTYHCRMCEQVFDCKSDLLVHSQQVHKQDPKPYKCPTCNKCFANSSYLSQHARIHSGIKPYRCNICDRRFTQLCHLQQHMRTHTGEKPYKCSHPSCGKAFTQLSSLQSHSRSHMTDKPYRCNSCYKCFSDEQALRDHIPKHSETKHLKTHICHVCGKSYTQETYLARHMQKHAYDRNCPIQPGQQQTPTVTQHHHPATSIFDLAPPGPHTLAPITSLTQSHQDDIKCSAFLPISSFASLAPPPPPPPLPSQYNGLQSSEFSTSTPATSSTSSNRRPDNSAVTSSPFLSLQQIKSYSNQNSFFPSVSTSSSPKDHQQPYV</sequence>
<dbReference type="FunFam" id="3.30.160.60:FF:000446">
    <property type="entry name" value="Zinc finger protein"/>
    <property type="match status" value="1"/>
</dbReference>
<feature type="region of interest" description="Disordered" evidence="12">
    <location>
        <begin position="326"/>
        <end position="373"/>
    </location>
</feature>
<comment type="function">
    <text evidence="1">May be involved in transcriptional regulation.</text>
</comment>
<feature type="compositionally biased region" description="Pro residues" evidence="12">
    <location>
        <begin position="328"/>
        <end position="337"/>
    </location>
</feature>
<dbReference type="GO" id="GO:0000981">
    <property type="term" value="F:DNA-binding transcription factor activity, RNA polymerase II-specific"/>
    <property type="evidence" value="ECO:0007669"/>
    <property type="project" value="TreeGrafter"/>
</dbReference>
<dbReference type="FunFam" id="3.30.160.60:FF:001498">
    <property type="entry name" value="Zinc finger protein 404"/>
    <property type="match status" value="1"/>
</dbReference>
<dbReference type="SMART" id="SM00355">
    <property type="entry name" value="ZnF_C2H2"/>
    <property type="match status" value="6"/>
</dbReference>
<gene>
    <name evidence="14" type="ORF">DGYR_LOCUS13543</name>
</gene>
<dbReference type="Pfam" id="PF00096">
    <property type="entry name" value="zf-C2H2"/>
    <property type="match status" value="4"/>
</dbReference>
<feature type="domain" description="C2H2-type" evidence="13">
    <location>
        <begin position="177"/>
        <end position="206"/>
    </location>
</feature>
<dbReference type="Proteomes" id="UP000549394">
    <property type="component" value="Unassembled WGS sequence"/>
</dbReference>
<dbReference type="PROSITE" id="PS50157">
    <property type="entry name" value="ZINC_FINGER_C2H2_2"/>
    <property type="match status" value="6"/>
</dbReference>
<evidence type="ECO:0000256" key="5">
    <source>
        <dbReference type="ARBA" id="ARBA00022771"/>
    </source>
</evidence>
<proteinExistence type="predicted"/>
<dbReference type="GO" id="GO:0042802">
    <property type="term" value="F:identical protein binding"/>
    <property type="evidence" value="ECO:0007669"/>
    <property type="project" value="UniProtKB-ARBA"/>
</dbReference>
<accession>A0A7I8WDN1</accession>
<keyword evidence="3" id="KW-0479">Metal-binding</keyword>
<dbReference type="SUPFAM" id="SSF57667">
    <property type="entry name" value="beta-beta-alpha zinc fingers"/>
    <property type="match status" value="4"/>
</dbReference>
<evidence type="ECO:0000256" key="3">
    <source>
        <dbReference type="ARBA" id="ARBA00022723"/>
    </source>
</evidence>
<evidence type="ECO:0000256" key="8">
    <source>
        <dbReference type="ARBA" id="ARBA00023125"/>
    </source>
</evidence>
<evidence type="ECO:0000256" key="4">
    <source>
        <dbReference type="ARBA" id="ARBA00022737"/>
    </source>
</evidence>
<organism evidence="14 15">
    <name type="scientific">Dimorphilus gyrociliatus</name>
    <dbReference type="NCBI Taxonomy" id="2664684"/>
    <lineage>
        <taxon>Eukaryota</taxon>
        <taxon>Metazoa</taxon>
        <taxon>Spiralia</taxon>
        <taxon>Lophotrochozoa</taxon>
        <taxon>Annelida</taxon>
        <taxon>Polychaeta</taxon>
        <taxon>Polychaeta incertae sedis</taxon>
        <taxon>Dinophilidae</taxon>
        <taxon>Dimorphilus</taxon>
    </lineage>
</organism>
<dbReference type="GO" id="GO:0005667">
    <property type="term" value="C:transcription regulator complex"/>
    <property type="evidence" value="ECO:0007669"/>
    <property type="project" value="TreeGrafter"/>
</dbReference>
<dbReference type="FunFam" id="3.30.160.60:FF:000125">
    <property type="entry name" value="Putative zinc finger protein 143"/>
    <property type="match status" value="1"/>
</dbReference>
<keyword evidence="7" id="KW-0805">Transcription regulation</keyword>
<comment type="caution">
    <text evidence="14">The sequence shown here is derived from an EMBL/GenBank/DDBJ whole genome shotgun (WGS) entry which is preliminary data.</text>
</comment>
<dbReference type="GO" id="GO:0031519">
    <property type="term" value="C:PcG protein complex"/>
    <property type="evidence" value="ECO:0007669"/>
    <property type="project" value="TreeGrafter"/>
</dbReference>
<keyword evidence="6" id="KW-0862">Zinc</keyword>
<evidence type="ECO:0000256" key="9">
    <source>
        <dbReference type="ARBA" id="ARBA00023163"/>
    </source>
</evidence>
<feature type="domain" description="C2H2-type" evidence="13">
    <location>
        <begin position="149"/>
        <end position="176"/>
    </location>
</feature>
<keyword evidence="8" id="KW-0238">DNA-binding</keyword>